<sequence>MNHTVNLIRRHDDHIECNSFEPPTYNLWLHLGSVFIVMFVSCLGCGLAAASNRLKMPKVLIGMGRHFGTGVILSTAFIHMLMGAVSNLQSECSPTHAYSSLAPLIALAAALGMHVVEYFLTGGAGCKGHHHISAEDSRKMTTYIMEMGILSHSVLIGLSLGVAAGHEFVTLLVAIGFHQFFEGLGLGARIAELTFKSSWKPFWMVFMFSITTPLGVVLGIALHSIYDPTSSTSLIVQGTLDAIAAGILIYTGLVELVGRELSAGSEFSTEKKPTQAIFLASLYLGVATMAIVGIWV</sequence>
<proteinExistence type="predicted"/>
<dbReference type="EMBL" id="QTSX02002131">
    <property type="protein sequence ID" value="KAJ9079028.1"/>
    <property type="molecule type" value="Genomic_DNA"/>
</dbReference>
<keyword evidence="2" id="KW-1185">Reference proteome</keyword>
<evidence type="ECO:0000313" key="1">
    <source>
        <dbReference type="EMBL" id="KAJ9079028.1"/>
    </source>
</evidence>
<comment type="caution">
    <text evidence="1">The sequence shown here is derived from an EMBL/GenBank/DDBJ whole genome shotgun (WGS) entry which is preliminary data.</text>
</comment>
<reference evidence="1" key="1">
    <citation type="submission" date="2022-04" db="EMBL/GenBank/DDBJ databases">
        <title>Genome of the entomopathogenic fungus Entomophthora muscae.</title>
        <authorList>
            <person name="Elya C."/>
            <person name="Lovett B.R."/>
            <person name="Lee E."/>
            <person name="Macias A.M."/>
            <person name="Hajek A.E."/>
            <person name="De Bivort B.L."/>
            <person name="Kasson M.T."/>
            <person name="De Fine Licht H.H."/>
            <person name="Stajich J.E."/>
        </authorList>
    </citation>
    <scope>NUCLEOTIDE SEQUENCE</scope>
    <source>
        <strain evidence="1">Berkeley</strain>
    </source>
</reference>
<accession>A0ACC2TW92</accession>
<protein>
    <submittedName>
        <fullName evidence="1">Uncharacterized protein</fullName>
    </submittedName>
</protein>
<organism evidence="1 2">
    <name type="scientific">Entomophthora muscae</name>
    <dbReference type="NCBI Taxonomy" id="34485"/>
    <lineage>
        <taxon>Eukaryota</taxon>
        <taxon>Fungi</taxon>
        <taxon>Fungi incertae sedis</taxon>
        <taxon>Zoopagomycota</taxon>
        <taxon>Entomophthoromycotina</taxon>
        <taxon>Entomophthoromycetes</taxon>
        <taxon>Entomophthorales</taxon>
        <taxon>Entomophthoraceae</taxon>
        <taxon>Entomophthora</taxon>
    </lineage>
</organism>
<name>A0ACC2TW92_9FUNG</name>
<gene>
    <name evidence="1" type="ORF">DSO57_1000663</name>
</gene>
<dbReference type="Proteomes" id="UP001165960">
    <property type="component" value="Unassembled WGS sequence"/>
</dbReference>
<evidence type="ECO:0000313" key="2">
    <source>
        <dbReference type="Proteomes" id="UP001165960"/>
    </source>
</evidence>